<evidence type="ECO:0000313" key="1">
    <source>
        <dbReference type="EMBL" id="XRP74011.1"/>
    </source>
</evidence>
<gene>
    <name evidence="1" type="ORF">HF292_005005</name>
</gene>
<name>A0ACD5IK72_9PROT</name>
<dbReference type="EC" id="3.1.-.-" evidence="1"/>
<proteinExistence type="predicted"/>
<sequence length="190" mass="21112">MHDVMLDIEALSTQLGAVVLTIGAVIFDPESDQIGQTFAIRLPAQEQIDKGALVDIDTIEWWMEQTLEARNAAFHGPCAHSVAAGLGKFSRFLQRIAGERLRLWSNGPAFDSAQLQLLYARFRVELGPGMGWPVRYNVDRDCRTIFSLAYPQGGIPVEEKGVAHNALDDAIWQARAVQACMQKLRDRAHP</sequence>
<dbReference type="EMBL" id="CP130946">
    <property type="protein sequence ID" value="XRP74011.1"/>
    <property type="molecule type" value="Genomic_DNA"/>
</dbReference>
<organism evidence="1 2">
    <name type="scientific">Acidithiobacillus ferruginosus</name>
    <dbReference type="NCBI Taxonomy" id="3063951"/>
    <lineage>
        <taxon>Bacteria</taxon>
        <taxon>Pseudomonadati</taxon>
        <taxon>Pseudomonadota</taxon>
        <taxon>Acidithiobacillia</taxon>
        <taxon>Acidithiobacillales</taxon>
        <taxon>Acidithiobacillaceae</taxon>
        <taxon>Acidithiobacillus</taxon>
    </lineage>
</organism>
<dbReference type="Proteomes" id="UP001196097">
    <property type="component" value="Chromosome"/>
</dbReference>
<accession>A0ACD5IK72</accession>
<reference evidence="1 2" key="1">
    <citation type="journal article" date="2021" name="ISME J.">
        <title>Genomic evolution of the class Acidithiobacillia: deep-branching Proteobacteria living in extreme acidic conditions.</title>
        <authorList>
            <person name="Moya-Beltran A."/>
            <person name="Beard S."/>
            <person name="Rojas-Villalobos C."/>
            <person name="Issotta F."/>
            <person name="Gallardo Y."/>
            <person name="Ulloa R."/>
            <person name="Giaveno A."/>
            <person name="Degli Esposti M."/>
            <person name="Johnson D.B."/>
            <person name="Quatrini R."/>
        </authorList>
    </citation>
    <scope>NUCLEOTIDE SEQUENCE [LARGE SCALE GENOMIC DNA]</scope>
    <source>
        <strain evidence="1 2">CF3</strain>
    </source>
</reference>
<keyword evidence="1" id="KW-0269">Exonuclease</keyword>
<keyword evidence="2" id="KW-1185">Reference proteome</keyword>
<keyword evidence="1" id="KW-0378">Hydrolase</keyword>
<keyword evidence="1" id="KW-0540">Nuclease</keyword>
<evidence type="ECO:0000313" key="2">
    <source>
        <dbReference type="Proteomes" id="UP001196097"/>
    </source>
</evidence>
<protein>
    <submittedName>
        <fullName evidence="1">3'-5' exonuclease</fullName>
        <ecNumber evidence="1">3.1.-.-</ecNumber>
    </submittedName>
</protein>